<gene>
    <name evidence="2" type="ORF">SAMN04488692_10230</name>
</gene>
<evidence type="ECO:0000313" key="3">
    <source>
        <dbReference type="Proteomes" id="UP000199476"/>
    </source>
</evidence>
<dbReference type="Gene3D" id="3.30.910.20">
    <property type="entry name" value="Skp domain"/>
    <property type="match status" value="1"/>
</dbReference>
<keyword evidence="3" id="KW-1185">Reference proteome</keyword>
<dbReference type="AlphaFoldDB" id="A0A1G9HTL3"/>
<dbReference type="EMBL" id="FNGO01000002">
    <property type="protein sequence ID" value="SDL16327.1"/>
    <property type="molecule type" value="Genomic_DNA"/>
</dbReference>
<organism evidence="2 3">
    <name type="scientific">Halarsenatibacter silvermanii</name>
    <dbReference type="NCBI Taxonomy" id="321763"/>
    <lineage>
        <taxon>Bacteria</taxon>
        <taxon>Bacillati</taxon>
        <taxon>Bacillota</taxon>
        <taxon>Clostridia</taxon>
        <taxon>Halanaerobiales</taxon>
        <taxon>Halarsenatibacteraceae</taxon>
        <taxon>Halarsenatibacter</taxon>
    </lineage>
</organism>
<proteinExistence type="predicted"/>
<evidence type="ECO:0000313" key="2">
    <source>
        <dbReference type="EMBL" id="SDL16327.1"/>
    </source>
</evidence>
<dbReference type="PROSITE" id="PS51257">
    <property type="entry name" value="PROKAR_LIPOPROTEIN"/>
    <property type="match status" value="1"/>
</dbReference>
<accession>A0A1G9HTL3</accession>
<dbReference type="SUPFAM" id="SSF111384">
    <property type="entry name" value="OmpH-like"/>
    <property type="match status" value="1"/>
</dbReference>
<sequence>MMKLTALITALLLLLAAGGCERPPEYRVAQIDLEELIETAEPAEELQRQLEERSGEYEEYYQQLDRGEPETEEQRIAYIRYQKEYEEIQKQLDRRIEAAIDEMENSGEFDAVVTAEAAHRVSDDITAEVAEKMEKLAEEGEYEE</sequence>
<name>A0A1G9HTL3_9FIRM</name>
<dbReference type="InterPro" id="IPR024930">
    <property type="entry name" value="Skp_dom_sf"/>
</dbReference>
<evidence type="ECO:0000256" key="1">
    <source>
        <dbReference type="SAM" id="MobiDB-lite"/>
    </source>
</evidence>
<dbReference type="Proteomes" id="UP000199476">
    <property type="component" value="Unassembled WGS sequence"/>
</dbReference>
<protein>
    <recommendedName>
        <fullName evidence="4">Periplasmic chaperone for outer membrane proteins Skp</fullName>
    </recommendedName>
</protein>
<feature type="region of interest" description="Disordered" evidence="1">
    <location>
        <begin position="50"/>
        <end position="69"/>
    </location>
</feature>
<dbReference type="STRING" id="321763.SAMN04488692_10230"/>
<evidence type="ECO:0008006" key="4">
    <source>
        <dbReference type="Google" id="ProtNLM"/>
    </source>
</evidence>
<reference evidence="2 3" key="1">
    <citation type="submission" date="2016-10" db="EMBL/GenBank/DDBJ databases">
        <authorList>
            <person name="de Groot N.N."/>
        </authorList>
    </citation>
    <scope>NUCLEOTIDE SEQUENCE [LARGE SCALE GENOMIC DNA]</scope>
    <source>
        <strain evidence="2 3">SLAS-1</strain>
    </source>
</reference>
<dbReference type="RefSeq" id="WP_089757841.1">
    <property type="nucleotide sequence ID" value="NZ_FNGO01000002.1"/>
</dbReference>